<evidence type="ECO:0000256" key="8">
    <source>
        <dbReference type="ARBA" id="ARBA00023136"/>
    </source>
</evidence>
<comment type="caution">
    <text evidence="12">The sequence shown here is derived from an EMBL/GenBank/DDBJ whole genome shotgun (WGS) entry which is preliminary data.</text>
</comment>
<dbReference type="SMART" id="SM00382">
    <property type="entry name" value="AAA"/>
    <property type="match status" value="1"/>
</dbReference>
<dbReference type="CDD" id="cd18548">
    <property type="entry name" value="ABC_6TM_Tm287_like"/>
    <property type="match status" value="1"/>
</dbReference>
<feature type="transmembrane region" description="Helical" evidence="9">
    <location>
        <begin position="279"/>
        <end position="300"/>
    </location>
</feature>
<dbReference type="InterPro" id="IPR003439">
    <property type="entry name" value="ABC_transporter-like_ATP-bd"/>
</dbReference>
<evidence type="ECO:0000256" key="6">
    <source>
        <dbReference type="ARBA" id="ARBA00022840"/>
    </source>
</evidence>
<keyword evidence="7 9" id="KW-1133">Transmembrane helix</keyword>
<evidence type="ECO:0000256" key="7">
    <source>
        <dbReference type="ARBA" id="ARBA00022989"/>
    </source>
</evidence>
<evidence type="ECO:0000256" key="5">
    <source>
        <dbReference type="ARBA" id="ARBA00022741"/>
    </source>
</evidence>
<evidence type="ECO:0000256" key="1">
    <source>
        <dbReference type="ARBA" id="ARBA00004651"/>
    </source>
</evidence>
<dbReference type="EMBL" id="DVMN01000012">
    <property type="protein sequence ID" value="HIU20776.1"/>
    <property type="molecule type" value="Genomic_DNA"/>
</dbReference>
<feature type="transmembrane region" description="Helical" evidence="9">
    <location>
        <begin position="53"/>
        <end position="74"/>
    </location>
</feature>
<evidence type="ECO:0000256" key="2">
    <source>
        <dbReference type="ARBA" id="ARBA00022448"/>
    </source>
</evidence>
<dbReference type="Pfam" id="PF00664">
    <property type="entry name" value="ABC_membrane"/>
    <property type="match status" value="1"/>
</dbReference>
<dbReference type="InterPro" id="IPR036640">
    <property type="entry name" value="ABC1_TM_sf"/>
</dbReference>
<reference evidence="12" key="1">
    <citation type="submission" date="2020-10" db="EMBL/GenBank/DDBJ databases">
        <authorList>
            <person name="Gilroy R."/>
        </authorList>
    </citation>
    <scope>NUCLEOTIDE SEQUENCE</scope>
    <source>
        <strain evidence="12">1063</strain>
    </source>
</reference>
<dbReference type="AlphaFoldDB" id="A0A9D1HQI7"/>
<dbReference type="InterPro" id="IPR011527">
    <property type="entry name" value="ABC1_TM_dom"/>
</dbReference>
<dbReference type="InterPro" id="IPR027417">
    <property type="entry name" value="P-loop_NTPase"/>
</dbReference>
<keyword evidence="8 9" id="KW-0472">Membrane</keyword>
<dbReference type="GO" id="GO:0005524">
    <property type="term" value="F:ATP binding"/>
    <property type="evidence" value="ECO:0007669"/>
    <property type="project" value="UniProtKB-KW"/>
</dbReference>
<evidence type="ECO:0000256" key="4">
    <source>
        <dbReference type="ARBA" id="ARBA00022692"/>
    </source>
</evidence>
<dbReference type="InterPro" id="IPR003593">
    <property type="entry name" value="AAA+_ATPase"/>
</dbReference>
<dbReference type="GO" id="GO:0016887">
    <property type="term" value="F:ATP hydrolysis activity"/>
    <property type="evidence" value="ECO:0007669"/>
    <property type="project" value="InterPro"/>
</dbReference>
<feature type="transmembrane region" description="Helical" evidence="9">
    <location>
        <begin position="21"/>
        <end position="41"/>
    </location>
</feature>
<dbReference type="PANTHER" id="PTHR43394">
    <property type="entry name" value="ATP-DEPENDENT PERMEASE MDL1, MITOCHONDRIAL"/>
    <property type="match status" value="1"/>
</dbReference>
<comment type="subcellular location">
    <subcellularLocation>
        <location evidence="1">Cell membrane</location>
        <topology evidence="1">Multi-pass membrane protein</topology>
    </subcellularLocation>
</comment>
<name>A0A9D1HQI7_9FIRM</name>
<reference evidence="12" key="2">
    <citation type="journal article" date="2021" name="PeerJ">
        <title>Extensive microbial diversity within the chicken gut microbiome revealed by metagenomics and culture.</title>
        <authorList>
            <person name="Gilroy R."/>
            <person name="Ravi A."/>
            <person name="Getino M."/>
            <person name="Pursley I."/>
            <person name="Horton D.L."/>
            <person name="Alikhan N.F."/>
            <person name="Baker D."/>
            <person name="Gharbi K."/>
            <person name="Hall N."/>
            <person name="Watson M."/>
            <person name="Adriaenssens E.M."/>
            <person name="Foster-Nyarko E."/>
            <person name="Jarju S."/>
            <person name="Secka A."/>
            <person name="Antonio M."/>
            <person name="Oren A."/>
            <person name="Chaudhuri R.R."/>
            <person name="La Ragione R."/>
            <person name="Hildebrand F."/>
            <person name="Pallen M.J."/>
        </authorList>
    </citation>
    <scope>NUCLEOTIDE SEQUENCE</scope>
    <source>
        <strain evidence="12">1063</strain>
    </source>
</reference>
<evidence type="ECO:0000259" key="10">
    <source>
        <dbReference type="PROSITE" id="PS50893"/>
    </source>
</evidence>
<dbReference type="Gene3D" id="3.40.50.300">
    <property type="entry name" value="P-loop containing nucleotide triphosphate hydrolases"/>
    <property type="match status" value="1"/>
</dbReference>
<dbReference type="PANTHER" id="PTHR43394:SF1">
    <property type="entry name" value="ATP-BINDING CASSETTE SUB-FAMILY B MEMBER 10, MITOCHONDRIAL"/>
    <property type="match status" value="1"/>
</dbReference>
<evidence type="ECO:0000256" key="9">
    <source>
        <dbReference type="SAM" id="Phobius"/>
    </source>
</evidence>
<accession>A0A9D1HQI7</accession>
<dbReference type="Pfam" id="PF00005">
    <property type="entry name" value="ABC_tran"/>
    <property type="match status" value="1"/>
</dbReference>
<keyword evidence="4 9" id="KW-0812">Transmembrane</keyword>
<feature type="transmembrane region" description="Helical" evidence="9">
    <location>
        <begin position="246"/>
        <end position="264"/>
    </location>
</feature>
<dbReference type="InterPro" id="IPR017871">
    <property type="entry name" value="ABC_transporter-like_CS"/>
</dbReference>
<dbReference type="PROSITE" id="PS50893">
    <property type="entry name" value="ABC_TRANSPORTER_2"/>
    <property type="match status" value="1"/>
</dbReference>
<feature type="domain" description="ABC transporter" evidence="10">
    <location>
        <begin position="335"/>
        <end position="571"/>
    </location>
</feature>
<dbReference type="SUPFAM" id="SSF90123">
    <property type="entry name" value="ABC transporter transmembrane region"/>
    <property type="match status" value="1"/>
</dbReference>
<keyword evidence="6 12" id="KW-0067">ATP-binding</keyword>
<feature type="domain" description="ABC transmembrane type-1" evidence="11">
    <location>
        <begin position="17"/>
        <end position="300"/>
    </location>
</feature>
<dbReference type="FunFam" id="3.40.50.300:FF:000221">
    <property type="entry name" value="Multidrug ABC transporter ATP-binding protein"/>
    <property type="match status" value="1"/>
</dbReference>
<evidence type="ECO:0000256" key="3">
    <source>
        <dbReference type="ARBA" id="ARBA00022475"/>
    </source>
</evidence>
<keyword evidence="5" id="KW-0547">Nucleotide-binding</keyword>
<dbReference type="InterPro" id="IPR039421">
    <property type="entry name" value="Type_1_exporter"/>
</dbReference>
<dbReference type="PROSITE" id="PS00211">
    <property type="entry name" value="ABC_TRANSPORTER_1"/>
    <property type="match status" value="1"/>
</dbReference>
<evidence type="ECO:0000313" key="12">
    <source>
        <dbReference type="EMBL" id="HIU20776.1"/>
    </source>
</evidence>
<sequence>MIKTLSKSIREFKKESILSPVLVTVEVVMECLIPLYMVTMLERIQEDNSIPNILMWGGILLVMAAVALVFGMLAGRYAAKASAGFARNLRSDIYSSIQGFSFANIDKFSPSSLVTRMTTDVTNIQNAFMMIIRVAVRSPIMLVVSVVMAFTINWKIALVFLALVPVLGVGLFLIFRKVDPIFAKVFKKYDAMNESIQENIKGVRVVKSYVREDYEMKKFAKTAQNVRADFQRGEMIMALNSPLMQFAIWTAIAFVCIYGSQLIVNSGATELNAAALSSLIAYGAQCMSSLMMLSMVMVMISIATSSSERVAEVLNEKSTLTNPDNPVYEVPDGSVEFRDVSFKYSEKAERFALSDVNIKIESGQTVGILGGTGSSKTSLVNLIPRLYDVSEGEVLVGGIDVRDYDLESLRNQVAVVLQKNVLFSGTIKENLRWGNPDATDEEMIEACKRAQAHEFVSSFPDGYDTYIEQGGTNVSGGQKQRLCIARALLKKPKILILDDSTSAVDTKTDALIRQSFREDLPDVTKFIIAQRVSSVEDADLIIIMDGGAIVATGRHEDLLAGNKIYQEVYYSQNRMGATADDLKKINADEDAGNADTAEGGEN</sequence>
<organism evidence="12 13">
    <name type="scientific">Candidatus Limadaptatus stercorigallinarum</name>
    <dbReference type="NCBI Taxonomy" id="2840845"/>
    <lineage>
        <taxon>Bacteria</taxon>
        <taxon>Bacillati</taxon>
        <taxon>Bacillota</taxon>
        <taxon>Clostridia</taxon>
        <taxon>Eubacteriales</taxon>
        <taxon>Candidatus Limadaptatus</taxon>
    </lineage>
</organism>
<dbReference type="Gene3D" id="1.20.1560.10">
    <property type="entry name" value="ABC transporter type 1, transmembrane domain"/>
    <property type="match status" value="1"/>
</dbReference>
<dbReference type="GO" id="GO:0015421">
    <property type="term" value="F:ABC-type oligopeptide transporter activity"/>
    <property type="evidence" value="ECO:0007669"/>
    <property type="project" value="TreeGrafter"/>
</dbReference>
<feature type="transmembrane region" description="Helical" evidence="9">
    <location>
        <begin position="127"/>
        <end position="150"/>
    </location>
</feature>
<dbReference type="SUPFAM" id="SSF52540">
    <property type="entry name" value="P-loop containing nucleoside triphosphate hydrolases"/>
    <property type="match status" value="1"/>
</dbReference>
<feature type="transmembrane region" description="Helical" evidence="9">
    <location>
        <begin position="156"/>
        <end position="175"/>
    </location>
</feature>
<gene>
    <name evidence="12" type="ORF">IAD51_00825</name>
</gene>
<evidence type="ECO:0000259" key="11">
    <source>
        <dbReference type="PROSITE" id="PS50929"/>
    </source>
</evidence>
<keyword evidence="3" id="KW-1003">Cell membrane</keyword>
<dbReference type="PROSITE" id="PS50929">
    <property type="entry name" value="ABC_TM1F"/>
    <property type="match status" value="1"/>
</dbReference>
<protein>
    <submittedName>
        <fullName evidence="12">ABC transporter ATP-binding protein</fullName>
    </submittedName>
</protein>
<dbReference type="Proteomes" id="UP000824088">
    <property type="component" value="Unassembled WGS sequence"/>
</dbReference>
<proteinExistence type="predicted"/>
<dbReference type="GO" id="GO:0005886">
    <property type="term" value="C:plasma membrane"/>
    <property type="evidence" value="ECO:0007669"/>
    <property type="project" value="UniProtKB-SubCell"/>
</dbReference>
<evidence type="ECO:0000313" key="13">
    <source>
        <dbReference type="Proteomes" id="UP000824088"/>
    </source>
</evidence>
<keyword evidence="2" id="KW-0813">Transport</keyword>